<sequence length="449" mass="49824">MPRLIYTLLLLLAAPIVWLWLLSRGRGGAAAWQPWAAERFGRFPQPWDGRQPVWVHAVSVGEVRAAKSLIQALALKGETVILTHLTPTGRAEGQRILTDEIRRGQVWQQWAPYDFQGSMRRFWQHFNPRLVILIEREVWPNLVHVAREQSAPIVLASARLSEKSLKQARWIDRLFGGLLHDTYQGITVALAQSDADAQRLFDAGVAQVQVCGNLKFDMQLPHVAVQAGQHWRQRLARPVVAIASTREGEDKPMVNQIKAYLEASHGAKPLFLLIPRHPQRFNEAARLLDGASCRYARWSVLRDDPASDEHLKAIDVVLGDTMGEMPFFYGAADIAVVGGSFERHGGQNFIEACAIGTPVIVGPHTYNFADAVASANQAGAIVQVQSPEQAFEQVKQWLVSPEAAQHVGSQGKSWVINHLGATERMMQAIVELEGGVSETSASAHEQRQQ</sequence>
<evidence type="ECO:0000259" key="10">
    <source>
        <dbReference type="Pfam" id="PF00534"/>
    </source>
</evidence>
<dbReference type="PANTHER" id="PTHR42755">
    <property type="entry name" value="3-DEOXY-MANNO-OCTULOSONATE CYTIDYLYLTRANSFERASE"/>
    <property type="match status" value="1"/>
</dbReference>
<comment type="catalytic activity">
    <reaction evidence="8 9">
        <text>lipid IVA (E. coli) + CMP-3-deoxy-beta-D-manno-octulosonate = alpha-Kdo-(2-&gt;6)-lipid IVA (E. coli) + CMP + H(+)</text>
        <dbReference type="Rhea" id="RHEA:28066"/>
        <dbReference type="ChEBI" id="CHEBI:15378"/>
        <dbReference type="ChEBI" id="CHEBI:58603"/>
        <dbReference type="ChEBI" id="CHEBI:60364"/>
        <dbReference type="ChEBI" id="CHEBI:60377"/>
        <dbReference type="ChEBI" id="CHEBI:85987"/>
        <dbReference type="EC" id="2.4.99.12"/>
    </reaction>
</comment>
<comment type="function">
    <text evidence="9">Involved in lipopolysaccharide (LPS) biosynthesis. Catalyzes the transfer of 3-deoxy-D-manno-octulosonate (Kdo) residue(s) from CMP-Kdo to lipid IV(A), the tetraacyldisaccharide-1,4'-bisphosphate precursor of lipid A.</text>
</comment>
<dbReference type="Gene3D" id="3.40.50.2000">
    <property type="entry name" value="Glycogen Phosphorylase B"/>
    <property type="match status" value="1"/>
</dbReference>
<keyword evidence="5" id="KW-0472">Membrane</keyword>
<evidence type="ECO:0000256" key="3">
    <source>
        <dbReference type="ARBA" id="ARBA00012621"/>
    </source>
</evidence>
<dbReference type="Gene3D" id="3.40.50.11720">
    <property type="entry name" value="3-Deoxy-D-manno-octulosonic-acid transferase, N-terminal domain"/>
    <property type="match status" value="1"/>
</dbReference>
<dbReference type="EC" id="2.4.99.12" evidence="3 9"/>
<dbReference type="PANTHER" id="PTHR42755:SF1">
    <property type="entry name" value="3-DEOXY-D-MANNO-OCTULOSONIC ACID TRANSFERASE, MITOCHONDRIAL-RELATED"/>
    <property type="match status" value="1"/>
</dbReference>
<dbReference type="InterPro" id="IPR007507">
    <property type="entry name" value="Glycos_transf_N"/>
</dbReference>
<evidence type="ECO:0000313" key="13">
    <source>
        <dbReference type="Proteomes" id="UP000831607"/>
    </source>
</evidence>
<evidence type="ECO:0000256" key="7">
    <source>
        <dbReference type="ARBA" id="ARBA00031445"/>
    </source>
</evidence>
<feature type="domain" description="Glycosyl transferase family 1" evidence="10">
    <location>
        <begin position="314"/>
        <end position="414"/>
    </location>
</feature>
<keyword evidence="9" id="KW-1003">Cell membrane</keyword>
<comment type="similarity">
    <text evidence="9">Belongs to the glycosyltransferase group 1 family.</text>
</comment>
<keyword evidence="6 9" id="KW-0808">Transferase</keyword>
<comment type="subcellular location">
    <subcellularLocation>
        <location evidence="1">Cell envelope</location>
    </subcellularLocation>
    <subcellularLocation>
        <location evidence="9">Cell membrane</location>
    </subcellularLocation>
</comment>
<evidence type="ECO:0000313" key="12">
    <source>
        <dbReference type="EMBL" id="UOD51713.1"/>
    </source>
</evidence>
<proteinExistence type="inferred from homology"/>
<dbReference type="GO" id="GO:0016740">
    <property type="term" value="F:transferase activity"/>
    <property type="evidence" value="ECO:0007669"/>
    <property type="project" value="UniProtKB-KW"/>
</dbReference>
<feature type="domain" description="3-deoxy-D-manno-octulosonic-acid transferase N-terminal" evidence="11">
    <location>
        <begin position="37"/>
        <end position="218"/>
    </location>
</feature>
<evidence type="ECO:0000256" key="1">
    <source>
        <dbReference type="ARBA" id="ARBA00004196"/>
    </source>
</evidence>
<keyword evidence="9" id="KW-0448">Lipopolysaccharide biosynthesis</keyword>
<evidence type="ECO:0000256" key="5">
    <source>
        <dbReference type="ARBA" id="ARBA00022519"/>
    </source>
</evidence>
<accession>A0ABY4ANT9</accession>
<gene>
    <name evidence="12" type="ORF">DHf2319_13195</name>
</gene>
<name>A0ABY4ANT9_9BURK</name>
<dbReference type="InterPro" id="IPR001296">
    <property type="entry name" value="Glyco_trans_1"/>
</dbReference>
<evidence type="ECO:0000256" key="4">
    <source>
        <dbReference type="ARBA" id="ARBA00019077"/>
    </source>
</evidence>
<keyword evidence="5" id="KW-0997">Cell inner membrane</keyword>
<organism evidence="12 13">
    <name type="scientific">Orrella daihaiensis</name>
    <dbReference type="NCBI Taxonomy" id="2782176"/>
    <lineage>
        <taxon>Bacteria</taxon>
        <taxon>Pseudomonadati</taxon>
        <taxon>Pseudomonadota</taxon>
        <taxon>Betaproteobacteria</taxon>
        <taxon>Burkholderiales</taxon>
        <taxon>Alcaligenaceae</taxon>
        <taxon>Orrella</taxon>
    </lineage>
</organism>
<evidence type="ECO:0000256" key="6">
    <source>
        <dbReference type="ARBA" id="ARBA00022679"/>
    </source>
</evidence>
<dbReference type="Pfam" id="PF00534">
    <property type="entry name" value="Glycos_transf_1"/>
    <property type="match status" value="1"/>
</dbReference>
<dbReference type="InterPro" id="IPR039901">
    <property type="entry name" value="Kdotransferase"/>
</dbReference>
<dbReference type="InterPro" id="IPR038107">
    <property type="entry name" value="Glycos_transf_N_sf"/>
</dbReference>
<evidence type="ECO:0000259" key="11">
    <source>
        <dbReference type="Pfam" id="PF04413"/>
    </source>
</evidence>
<dbReference type="Pfam" id="PF04413">
    <property type="entry name" value="Glycos_transf_N"/>
    <property type="match status" value="1"/>
</dbReference>
<evidence type="ECO:0000256" key="2">
    <source>
        <dbReference type="ARBA" id="ARBA00004713"/>
    </source>
</evidence>
<evidence type="ECO:0000256" key="8">
    <source>
        <dbReference type="ARBA" id="ARBA00049183"/>
    </source>
</evidence>
<evidence type="ECO:0000256" key="9">
    <source>
        <dbReference type="RuleBase" id="RU365103"/>
    </source>
</evidence>
<comment type="pathway">
    <text evidence="2 9">Bacterial outer membrane biogenesis; LPS core biosynthesis.</text>
</comment>
<dbReference type="Proteomes" id="UP000831607">
    <property type="component" value="Chromosome"/>
</dbReference>
<reference evidence="12 13" key="1">
    <citation type="submission" date="2020-11" db="EMBL/GenBank/DDBJ databases">
        <title>Algicoccus daihaiensis sp.nov., isolated from Daihai Lake in Inner Mongolia.</title>
        <authorList>
            <person name="Kai J."/>
        </authorList>
    </citation>
    <scope>NUCLEOTIDE SEQUENCE [LARGE SCALE GENOMIC DNA]</scope>
    <source>
        <strain evidence="13">f23</strain>
    </source>
</reference>
<dbReference type="SUPFAM" id="SSF53756">
    <property type="entry name" value="UDP-Glycosyltransferase/glycogen phosphorylase"/>
    <property type="match status" value="1"/>
</dbReference>
<dbReference type="EMBL" id="CP063982">
    <property type="protein sequence ID" value="UOD51713.1"/>
    <property type="molecule type" value="Genomic_DNA"/>
</dbReference>
<keyword evidence="13" id="KW-1185">Reference proteome</keyword>
<protein>
    <recommendedName>
        <fullName evidence="4 9">3-deoxy-D-manno-octulosonic acid transferase</fullName>
        <shortName evidence="9">Kdo transferase</shortName>
        <ecNumber evidence="3 9">2.4.99.12</ecNumber>
    </recommendedName>
    <alternativeName>
        <fullName evidence="7 9">Lipid IV(A) 3-deoxy-D-manno-octulosonic acid transferase</fullName>
    </alternativeName>
</protein>